<dbReference type="Proteomes" id="UP000266673">
    <property type="component" value="Unassembled WGS sequence"/>
</dbReference>
<dbReference type="EMBL" id="QKWP01000170">
    <property type="protein sequence ID" value="RIB25553.1"/>
    <property type="molecule type" value="Genomic_DNA"/>
</dbReference>
<evidence type="ECO:0000313" key="2">
    <source>
        <dbReference type="EMBL" id="RIB25553.1"/>
    </source>
</evidence>
<comment type="caution">
    <text evidence="2">The sequence shown here is derived from an EMBL/GenBank/DDBJ whole genome shotgun (WGS) entry which is preliminary data.</text>
</comment>
<feature type="transmembrane region" description="Helical" evidence="1">
    <location>
        <begin position="35"/>
        <end position="55"/>
    </location>
</feature>
<reference evidence="2 3" key="1">
    <citation type="submission" date="2018-06" db="EMBL/GenBank/DDBJ databases">
        <title>Comparative genomics reveals the genomic features of Rhizophagus irregularis, R. cerebriforme, R. diaphanum and Gigaspora rosea, and their symbiotic lifestyle signature.</title>
        <authorList>
            <person name="Morin E."/>
            <person name="San Clemente H."/>
            <person name="Chen E.C.H."/>
            <person name="De La Providencia I."/>
            <person name="Hainaut M."/>
            <person name="Kuo A."/>
            <person name="Kohler A."/>
            <person name="Murat C."/>
            <person name="Tang N."/>
            <person name="Roy S."/>
            <person name="Loubradou J."/>
            <person name="Henrissat B."/>
            <person name="Grigoriev I.V."/>
            <person name="Corradi N."/>
            <person name="Roux C."/>
            <person name="Martin F.M."/>
        </authorList>
    </citation>
    <scope>NUCLEOTIDE SEQUENCE [LARGE SCALE GENOMIC DNA]</scope>
    <source>
        <strain evidence="2 3">DAOM 194757</strain>
    </source>
</reference>
<dbReference type="AlphaFoldDB" id="A0A397VZV4"/>
<evidence type="ECO:0000313" key="3">
    <source>
        <dbReference type="Proteomes" id="UP000266673"/>
    </source>
</evidence>
<keyword evidence="1" id="KW-0472">Membrane</keyword>
<proteinExistence type="predicted"/>
<keyword evidence="1" id="KW-0812">Transmembrane</keyword>
<organism evidence="2 3">
    <name type="scientific">Gigaspora rosea</name>
    <dbReference type="NCBI Taxonomy" id="44941"/>
    <lineage>
        <taxon>Eukaryota</taxon>
        <taxon>Fungi</taxon>
        <taxon>Fungi incertae sedis</taxon>
        <taxon>Mucoromycota</taxon>
        <taxon>Glomeromycotina</taxon>
        <taxon>Glomeromycetes</taxon>
        <taxon>Diversisporales</taxon>
        <taxon>Gigasporaceae</taxon>
        <taxon>Gigaspora</taxon>
    </lineage>
</organism>
<accession>A0A397VZV4</accession>
<keyword evidence="1" id="KW-1133">Transmembrane helix</keyword>
<evidence type="ECO:0000256" key="1">
    <source>
        <dbReference type="SAM" id="Phobius"/>
    </source>
</evidence>
<sequence length="92" mass="10414">MDLIFISGQFCSIFGFVNRKLSCLCPADSLTVQLCIWFMCSHTGIAIATLILSIFRMPSNQVVKTTELNPPWPIFLILYFSLSNEIHSIIRS</sequence>
<keyword evidence="3" id="KW-1185">Reference proteome</keyword>
<name>A0A397VZV4_9GLOM</name>
<gene>
    <name evidence="2" type="ORF">C2G38_2067117</name>
</gene>
<protein>
    <submittedName>
        <fullName evidence="2">Uncharacterized protein</fullName>
    </submittedName>
</protein>